<reference evidence="1 2" key="1">
    <citation type="journal article" date="2019" name="Nat. Ecol. Evol.">
        <title>Megaphylogeny resolves global patterns of mushroom evolution.</title>
        <authorList>
            <person name="Varga T."/>
            <person name="Krizsan K."/>
            <person name="Foldi C."/>
            <person name="Dima B."/>
            <person name="Sanchez-Garcia M."/>
            <person name="Sanchez-Ramirez S."/>
            <person name="Szollosi G.J."/>
            <person name="Szarkandi J.G."/>
            <person name="Papp V."/>
            <person name="Albert L."/>
            <person name="Andreopoulos W."/>
            <person name="Angelini C."/>
            <person name="Antonin V."/>
            <person name="Barry K.W."/>
            <person name="Bougher N.L."/>
            <person name="Buchanan P."/>
            <person name="Buyck B."/>
            <person name="Bense V."/>
            <person name="Catcheside P."/>
            <person name="Chovatia M."/>
            <person name="Cooper J."/>
            <person name="Damon W."/>
            <person name="Desjardin D."/>
            <person name="Finy P."/>
            <person name="Geml J."/>
            <person name="Haridas S."/>
            <person name="Hughes K."/>
            <person name="Justo A."/>
            <person name="Karasinski D."/>
            <person name="Kautmanova I."/>
            <person name="Kiss B."/>
            <person name="Kocsube S."/>
            <person name="Kotiranta H."/>
            <person name="LaButti K.M."/>
            <person name="Lechner B.E."/>
            <person name="Liimatainen K."/>
            <person name="Lipzen A."/>
            <person name="Lukacs Z."/>
            <person name="Mihaltcheva S."/>
            <person name="Morgado L.N."/>
            <person name="Niskanen T."/>
            <person name="Noordeloos M.E."/>
            <person name="Ohm R.A."/>
            <person name="Ortiz-Santana B."/>
            <person name="Ovrebo C."/>
            <person name="Racz N."/>
            <person name="Riley R."/>
            <person name="Savchenko A."/>
            <person name="Shiryaev A."/>
            <person name="Soop K."/>
            <person name="Spirin V."/>
            <person name="Szebenyi C."/>
            <person name="Tomsovsky M."/>
            <person name="Tulloss R.E."/>
            <person name="Uehling J."/>
            <person name="Grigoriev I.V."/>
            <person name="Vagvolgyi C."/>
            <person name="Papp T."/>
            <person name="Martin F.M."/>
            <person name="Miettinen O."/>
            <person name="Hibbett D.S."/>
            <person name="Nagy L.G."/>
        </authorList>
    </citation>
    <scope>NUCLEOTIDE SEQUENCE [LARGE SCALE GENOMIC DNA]</scope>
    <source>
        <strain evidence="1 2">NL-1719</strain>
    </source>
</reference>
<proteinExistence type="predicted"/>
<protein>
    <submittedName>
        <fullName evidence="1">Uncharacterized protein</fullName>
    </submittedName>
</protein>
<dbReference type="Proteomes" id="UP000308600">
    <property type="component" value="Unassembled WGS sequence"/>
</dbReference>
<accession>A0ACD3AUK0</accession>
<evidence type="ECO:0000313" key="2">
    <source>
        <dbReference type="Proteomes" id="UP000308600"/>
    </source>
</evidence>
<evidence type="ECO:0000313" key="1">
    <source>
        <dbReference type="EMBL" id="TFK69441.1"/>
    </source>
</evidence>
<organism evidence="1 2">
    <name type="scientific">Pluteus cervinus</name>
    <dbReference type="NCBI Taxonomy" id="181527"/>
    <lineage>
        <taxon>Eukaryota</taxon>
        <taxon>Fungi</taxon>
        <taxon>Dikarya</taxon>
        <taxon>Basidiomycota</taxon>
        <taxon>Agaricomycotina</taxon>
        <taxon>Agaricomycetes</taxon>
        <taxon>Agaricomycetidae</taxon>
        <taxon>Agaricales</taxon>
        <taxon>Pluteineae</taxon>
        <taxon>Pluteaceae</taxon>
        <taxon>Pluteus</taxon>
    </lineage>
</organism>
<gene>
    <name evidence="1" type="ORF">BDN72DRAFT_840418</name>
</gene>
<name>A0ACD3AUK0_9AGAR</name>
<sequence length="136" mass="13582">MPRFALFQSLVILSVFFATQGVLGAAANGAGLTCNNFQLIGSGTDASIQASCTTDNGDTTISSILISDCVLNGNGNPGCLVNGGAAGSCTFSSLDEVSATDITVETSCTNDAQGKDVTPGFNIGACLTNTNGILTC</sequence>
<dbReference type="EMBL" id="ML208331">
    <property type="protein sequence ID" value="TFK69441.1"/>
    <property type="molecule type" value="Genomic_DNA"/>
</dbReference>
<keyword evidence="2" id="KW-1185">Reference proteome</keyword>